<keyword evidence="4" id="KW-1185">Reference proteome</keyword>
<evidence type="ECO:0000256" key="2">
    <source>
        <dbReference type="SAM" id="SignalP"/>
    </source>
</evidence>
<name>A0ABP4TPU7_9ACTN</name>
<evidence type="ECO:0000256" key="1">
    <source>
        <dbReference type="SAM" id="MobiDB-lite"/>
    </source>
</evidence>
<dbReference type="EMBL" id="BAAANF010000015">
    <property type="protein sequence ID" value="GAA1691332.1"/>
    <property type="molecule type" value="Genomic_DNA"/>
</dbReference>
<organism evidence="3 4">
    <name type="scientific">Kribbella yunnanensis</name>
    <dbReference type="NCBI Taxonomy" id="190194"/>
    <lineage>
        <taxon>Bacteria</taxon>
        <taxon>Bacillati</taxon>
        <taxon>Actinomycetota</taxon>
        <taxon>Actinomycetes</taxon>
        <taxon>Propionibacteriales</taxon>
        <taxon>Kribbellaceae</taxon>
        <taxon>Kribbella</taxon>
    </lineage>
</organism>
<accession>A0ABP4TPU7</accession>
<gene>
    <name evidence="3" type="ORF">GCM10009745_40810</name>
</gene>
<protein>
    <recommendedName>
        <fullName evidence="5">Lipoprotein</fullName>
    </recommendedName>
</protein>
<evidence type="ECO:0000313" key="3">
    <source>
        <dbReference type="EMBL" id="GAA1691332.1"/>
    </source>
</evidence>
<feature type="signal peptide" evidence="2">
    <location>
        <begin position="1"/>
        <end position="19"/>
    </location>
</feature>
<feature type="chain" id="PRO_5045156120" description="Lipoprotein" evidence="2">
    <location>
        <begin position="20"/>
        <end position="184"/>
    </location>
</feature>
<dbReference type="Proteomes" id="UP001500280">
    <property type="component" value="Unassembled WGS sequence"/>
</dbReference>
<proteinExistence type="predicted"/>
<comment type="caution">
    <text evidence="3">The sequence shown here is derived from an EMBL/GenBank/DDBJ whole genome shotgun (WGS) entry which is preliminary data.</text>
</comment>
<reference evidence="4" key="1">
    <citation type="journal article" date="2019" name="Int. J. Syst. Evol. Microbiol.">
        <title>The Global Catalogue of Microorganisms (GCM) 10K type strain sequencing project: providing services to taxonomists for standard genome sequencing and annotation.</title>
        <authorList>
            <consortium name="The Broad Institute Genomics Platform"/>
            <consortium name="The Broad Institute Genome Sequencing Center for Infectious Disease"/>
            <person name="Wu L."/>
            <person name="Ma J."/>
        </authorList>
    </citation>
    <scope>NUCLEOTIDE SEQUENCE [LARGE SCALE GENOMIC DNA]</scope>
    <source>
        <strain evidence="4">JCM 14307</strain>
    </source>
</reference>
<evidence type="ECO:0008006" key="5">
    <source>
        <dbReference type="Google" id="ProtNLM"/>
    </source>
</evidence>
<feature type="compositionally biased region" description="Low complexity" evidence="1">
    <location>
        <begin position="32"/>
        <end position="45"/>
    </location>
</feature>
<sequence>MLRRLITTAALVGVTALTACGPDNPKPPPFTPSVAPSSSATPVADPEAAGSAAVAAYRRYLEVLDKMTSSGGVDTRDLPAVAADVELAVSQNQAETYRGRKIKSVGSLKVVWAKPSAIGKPVGGHIVTASVEACIDASGVDAIDSTGKSVRKPGTPARWIDTRQLKLFGEQWKVVKGKNEAAKC</sequence>
<keyword evidence="2" id="KW-0732">Signal</keyword>
<feature type="region of interest" description="Disordered" evidence="1">
    <location>
        <begin position="21"/>
        <end position="45"/>
    </location>
</feature>
<dbReference type="PROSITE" id="PS51257">
    <property type="entry name" value="PROKAR_LIPOPROTEIN"/>
    <property type="match status" value="1"/>
</dbReference>
<evidence type="ECO:0000313" key="4">
    <source>
        <dbReference type="Proteomes" id="UP001500280"/>
    </source>
</evidence>